<comment type="caution">
    <text evidence="6">The sequence shown here is derived from an EMBL/GenBank/DDBJ whole genome shotgun (WGS) entry which is preliminary data.</text>
</comment>
<dbReference type="CDD" id="cd03216">
    <property type="entry name" value="ABC_Carb_Monos_I"/>
    <property type="match status" value="1"/>
</dbReference>
<dbReference type="SUPFAM" id="SSF52540">
    <property type="entry name" value="P-loop containing nucleoside triphosphate hydrolases"/>
    <property type="match status" value="2"/>
</dbReference>
<evidence type="ECO:0000256" key="3">
    <source>
        <dbReference type="ARBA" id="ARBA00022741"/>
    </source>
</evidence>
<dbReference type="PROSITE" id="PS50893">
    <property type="entry name" value="ABC_TRANSPORTER_2"/>
    <property type="match status" value="2"/>
</dbReference>
<evidence type="ECO:0000313" key="6">
    <source>
        <dbReference type="EMBL" id="TWH65207.1"/>
    </source>
</evidence>
<sequence>MKGGPGERDPGPATLHVEAVTKRYGATQALADGALTVRRGSSHALVGRNGAGKSTLVSIVSGLESADSGIVRIDGEPVPPVADRNAWKSLVSCVYQRPSVVPGASVAENLFLNEQPTTRFGAIDWKRMRRQAREELERWDIRIPVDTDVADLGLEQRRIIEIARALKRRTPLLILDEPTAELEGPEIKRLLSVLNQLRESGLTFLYISHHLAEMYEVCDDVTILRNGRTVAAGALSSFAEHQVVEAMVGEDSAARTARLGAAGEPSPILLDVRALTWQRDLPGVDLQLREGEILGVAGQAGAGGFELAQSLAGLRPVVSGNVALRGVALPFGRVDAAIKAGIGFVPQDRHRSGFVAGMSVAENLTLSVLPALGPAGFVGRARQRRLAAELVDSCGVVTSDLQTPVKALSGGNQQKVVVGRALASDPDVLVLERPTQGVDVASRDALMHRVEQFVADGRAAIVVSDEIDELRYCDRVLVIVQNRFTAEFTSGWEDSELVAAIEGLSQQNTPVENPS</sequence>
<keyword evidence="1" id="KW-0813">Transport</keyword>
<keyword evidence="3" id="KW-0547">Nucleotide-binding</keyword>
<dbReference type="InterPro" id="IPR027417">
    <property type="entry name" value="P-loop_NTPase"/>
</dbReference>
<dbReference type="OrthoDB" id="39350at2"/>
<dbReference type="Pfam" id="PF00005">
    <property type="entry name" value="ABC_tran"/>
    <property type="match status" value="2"/>
</dbReference>
<accession>A0A562I2E2</accession>
<reference evidence="6 7" key="1">
    <citation type="submission" date="2019-07" db="EMBL/GenBank/DDBJ databases">
        <title>R&amp;d 2014.</title>
        <authorList>
            <person name="Klenk H.-P."/>
        </authorList>
    </citation>
    <scope>NUCLEOTIDE SEQUENCE [LARGE SCALE GENOMIC DNA]</scope>
    <source>
        <strain evidence="6 7">DSM 43868</strain>
    </source>
</reference>
<organism evidence="6 7">
    <name type="scientific">Micromonospora olivasterospora</name>
    <dbReference type="NCBI Taxonomy" id="1880"/>
    <lineage>
        <taxon>Bacteria</taxon>
        <taxon>Bacillati</taxon>
        <taxon>Actinomycetota</taxon>
        <taxon>Actinomycetes</taxon>
        <taxon>Micromonosporales</taxon>
        <taxon>Micromonosporaceae</taxon>
        <taxon>Micromonospora</taxon>
    </lineage>
</organism>
<dbReference type="InterPro" id="IPR003593">
    <property type="entry name" value="AAA+_ATPase"/>
</dbReference>
<dbReference type="InterPro" id="IPR003439">
    <property type="entry name" value="ABC_transporter-like_ATP-bd"/>
</dbReference>
<gene>
    <name evidence="6" type="ORF">JD77_00142</name>
</gene>
<dbReference type="GO" id="GO:0005524">
    <property type="term" value="F:ATP binding"/>
    <property type="evidence" value="ECO:0007669"/>
    <property type="project" value="UniProtKB-KW"/>
</dbReference>
<protein>
    <submittedName>
        <fullName evidence="6">Monosaccharide ABC transporter ATP-binding protein, CUT2 family (TC 3.A.1.2.-)</fullName>
    </submittedName>
</protein>
<evidence type="ECO:0000259" key="5">
    <source>
        <dbReference type="PROSITE" id="PS50893"/>
    </source>
</evidence>
<name>A0A562I2E2_MICOL</name>
<dbReference type="Gene3D" id="3.40.50.300">
    <property type="entry name" value="P-loop containing nucleotide triphosphate hydrolases"/>
    <property type="match status" value="2"/>
</dbReference>
<keyword evidence="4 6" id="KW-0067">ATP-binding</keyword>
<evidence type="ECO:0000256" key="4">
    <source>
        <dbReference type="ARBA" id="ARBA00022840"/>
    </source>
</evidence>
<dbReference type="EMBL" id="VLKE01000001">
    <property type="protein sequence ID" value="TWH65207.1"/>
    <property type="molecule type" value="Genomic_DNA"/>
</dbReference>
<proteinExistence type="predicted"/>
<dbReference type="PANTHER" id="PTHR43790:SF9">
    <property type="entry name" value="GALACTOFURANOSE TRANSPORTER ATP-BINDING PROTEIN YTFR"/>
    <property type="match status" value="1"/>
</dbReference>
<evidence type="ECO:0000256" key="1">
    <source>
        <dbReference type="ARBA" id="ARBA00022448"/>
    </source>
</evidence>
<feature type="domain" description="ABC transporter" evidence="5">
    <location>
        <begin position="254"/>
        <end position="506"/>
    </location>
</feature>
<keyword evidence="7" id="KW-1185">Reference proteome</keyword>
<dbReference type="SMART" id="SM00382">
    <property type="entry name" value="AAA"/>
    <property type="match status" value="1"/>
</dbReference>
<dbReference type="GO" id="GO:0016887">
    <property type="term" value="F:ATP hydrolysis activity"/>
    <property type="evidence" value="ECO:0007669"/>
    <property type="project" value="InterPro"/>
</dbReference>
<dbReference type="AlphaFoldDB" id="A0A562I2E2"/>
<keyword evidence="2" id="KW-0677">Repeat</keyword>
<dbReference type="Proteomes" id="UP000319825">
    <property type="component" value="Unassembled WGS sequence"/>
</dbReference>
<evidence type="ECO:0000313" key="7">
    <source>
        <dbReference type="Proteomes" id="UP000319825"/>
    </source>
</evidence>
<feature type="domain" description="ABC transporter" evidence="5">
    <location>
        <begin position="15"/>
        <end position="251"/>
    </location>
</feature>
<dbReference type="PANTHER" id="PTHR43790">
    <property type="entry name" value="CARBOHYDRATE TRANSPORT ATP-BINDING PROTEIN MG119-RELATED"/>
    <property type="match status" value="1"/>
</dbReference>
<dbReference type="CDD" id="cd03215">
    <property type="entry name" value="ABC_Carb_Monos_II"/>
    <property type="match status" value="1"/>
</dbReference>
<dbReference type="InterPro" id="IPR017871">
    <property type="entry name" value="ABC_transporter-like_CS"/>
</dbReference>
<dbReference type="PROSITE" id="PS00211">
    <property type="entry name" value="ABC_TRANSPORTER_1"/>
    <property type="match status" value="1"/>
</dbReference>
<dbReference type="InterPro" id="IPR050107">
    <property type="entry name" value="ABC_carbohydrate_import_ATPase"/>
</dbReference>
<evidence type="ECO:0000256" key="2">
    <source>
        <dbReference type="ARBA" id="ARBA00022737"/>
    </source>
</evidence>